<sequence>MSKSGKLREERARVPAEDRRKEPQRTAAKDQKRAEKTQKAEATRKRREQRKEHDRENGCCVQ</sequence>
<dbReference type="GeneID" id="59286293"/>
<evidence type="ECO:0000256" key="1">
    <source>
        <dbReference type="SAM" id="MobiDB-lite"/>
    </source>
</evidence>
<comment type="caution">
    <text evidence="2">The sequence shown here is derived from an EMBL/GenBank/DDBJ whole genome shotgun (WGS) entry which is preliminary data.</text>
</comment>
<reference evidence="2 3" key="1">
    <citation type="journal article" date="2020" name="Genomics">
        <title>Complete, high-quality genomes from long-read metagenomic sequencing of two wolf lichen thalli reveals enigmatic genome architecture.</title>
        <authorList>
            <person name="McKenzie S.K."/>
            <person name="Walston R.F."/>
            <person name="Allen J.L."/>
        </authorList>
    </citation>
    <scope>NUCLEOTIDE SEQUENCE [LARGE SCALE GENOMIC DNA]</scope>
    <source>
        <strain evidence="2">WasteWater2</strain>
    </source>
</reference>
<dbReference type="EMBL" id="JACCJC010000015">
    <property type="protein sequence ID" value="KAF6237161.1"/>
    <property type="molecule type" value="Genomic_DNA"/>
</dbReference>
<accession>A0A8H6FYQ7</accession>
<dbReference type="RefSeq" id="XP_037166489.1">
    <property type="nucleotide sequence ID" value="XM_037306551.1"/>
</dbReference>
<gene>
    <name evidence="2" type="ORF">HO173_004629</name>
</gene>
<keyword evidence="3" id="KW-1185">Reference proteome</keyword>
<feature type="region of interest" description="Disordered" evidence="1">
    <location>
        <begin position="1"/>
        <end position="62"/>
    </location>
</feature>
<proteinExistence type="predicted"/>
<protein>
    <submittedName>
        <fullName evidence="2">Uncharacterized protein</fullName>
    </submittedName>
</protein>
<organism evidence="2 3">
    <name type="scientific">Letharia columbiana</name>
    <dbReference type="NCBI Taxonomy" id="112416"/>
    <lineage>
        <taxon>Eukaryota</taxon>
        <taxon>Fungi</taxon>
        <taxon>Dikarya</taxon>
        <taxon>Ascomycota</taxon>
        <taxon>Pezizomycotina</taxon>
        <taxon>Lecanoromycetes</taxon>
        <taxon>OSLEUM clade</taxon>
        <taxon>Lecanoromycetidae</taxon>
        <taxon>Lecanorales</taxon>
        <taxon>Lecanorineae</taxon>
        <taxon>Parmeliaceae</taxon>
        <taxon>Letharia</taxon>
    </lineage>
</organism>
<dbReference type="Proteomes" id="UP000578531">
    <property type="component" value="Unassembled WGS sequence"/>
</dbReference>
<evidence type="ECO:0000313" key="3">
    <source>
        <dbReference type="Proteomes" id="UP000578531"/>
    </source>
</evidence>
<name>A0A8H6FYQ7_9LECA</name>
<dbReference type="AlphaFoldDB" id="A0A8H6FYQ7"/>
<evidence type="ECO:0000313" key="2">
    <source>
        <dbReference type="EMBL" id="KAF6237161.1"/>
    </source>
</evidence>